<accession>A0A4Z1BPW9</accession>
<evidence type="ECO:0000256" key="4">
    <source>
        <dbReference type="ARBA" id="ARBA00022692"/>
    </source>
</evidence>
<dbReference type="InterPro" id="IPR039426">
    <property type="entry name" value="TonB-dep_rcpt-like"/>
</dbReference>
<dbReference type="GO" id="GO:0015344">
    <property type="term" value="F:siderophore uptake transmembrane transporter activity"/>
    <property type="evidence" value="ECO:0007669"/>
    <property type="project" value="TreeGrafter"/>
</dbReference>
<evidence type="ECO:0000313" key="14">
    <source>
        <dbReference type="Proteomes" id="UP000297998"/>
    </source>
</evidence>
<keyword evidence="7 8" id="KW-0998">Cell outer membrane</keyword>
<dbReference type="InterPro" id="IPR000531">
    <property type="entry name" value="Beta-barrel_TonB"/>
</dbReference>
<feature type="domain" description="TonB-dependent receptor plug" evidence="12">
    <location>
        <begin position="60"/>
        <end position="145"/>
    </location>
</feature>
<evidence type="ECO:0000259" key="11">
    <source>
        <dbReference type="Pfam" id="PF00593"/>
    </source>
</evidence>
<feature type="domain" description="TonB-dependent receptor-like beta-barrel" evidence="11">
    <location>
        <begin position="256"/>
        <end position="646"/>
    </location>
</feature>
<comment type="similarity">
    <text evidence="8 9">Belongs to the TonB-dependent receptor family.</text>
</comment>
<dbReference type="Pfam" id="PF00593">
    <property type="entry name" value="TonB_dep_Rec_b-barrel"/>
    <property type="match status" value="1"/>
</dbReference>
<sequence length="686" mass="77867">MKSILWVSLCAMPFMAAAQEKQQQDSVKTTILNEIIINGYRLENPTFSKISNNYNEKIVQPKNVAGLFNDINGFSLIKRGNYAMDPTFRGAQYEQLNIQYDGGIKAMHACPNRMDPITSHIAPEEIEKIEIIKGPYSVRYGATFGGIVNLVTRNPSKGKHGLHGSVASGYETNGNAYVGMAQLQYVTDKFDLAGNFGYRNYDNYKDGDGTEIPSAFKSTDYGLKFGYNIEKNHRIQAAWRQAFGRDVLHAGLPMDTDFDNSSIASLDYKWQHFGKIIQQFQVKTYYSYVDHLMTNFDRSTARATESSALVESRTAGIKAELEWKTSDKLHFFSGIDYLHIGRDGDRTSLIKIQNGNPLTDPVTRINSIWQDSYIDDLGIYTEGKWNFAPSYILTVGLRYDRVISDIRKPENDFASLYDLGKRTENNISGTLSLKKAISNRLFIELAYGRGVRSANMIERYINRFNVGQDNYTYTGNPNLKAEINNQFEIGVSGYENLNDFFNTLYFEGSVYYSFLDNYISAVIEPAIGTDAKVFTNIRDAYKTGVDVSVKLDFANHYFLKTDLSYVYARNKDFDESLPLIPPFTARISAGFENTKFWGNMQYNIVATQNELAPSFGEISTGGYQTMDLRLGYRPVENWSIGIAGLNIFDKTYHNHLNFAFRNQEGFANVPINEQGRNFTVFVQYKF</sequence>
<comment type="caution">
    <text evidence="13">The sequence shown here is derived from an EMBL/GenBank/DDBJ whole genome shotgun (WGS) entry which is preliminary data.</text>
</comment>
<dbReference type="EMBL" id="SRPE01000002">
    <property type="protein sequence ID" value="TGN29564.1"/>
    <property type="molecule type" value="Genomic_DNA"/>
</dbReference>
<evidence type="ECO:0000256" key="8">
    <source>
        <dbReference type="PROSITE-ProRule" id="PRU01360"/>
    </source>
</evidence>
<evidence type="ECO:0000256" key="9">
    <source>
        <dbReference type="RuleBase" id="RU003357"/>
    </source>
</evidence>
<dbReference type="PROSITE" id="PS52016">
    <property type="entry name" value="TONB_DEPENDENT_REC_3"/>
    <property type="match status" value="1"/>
</dbReference>
<keyword evidence="3 8" id="KW-1134">Transmembrane beta strand</keyword>
<keyword evidence="6 8" id="KW-0472">Membrane</keyword>
<name>A0A4Z1BPW9_9FLAO</name>
<keyword evidence="5 9" id="KW-0798">TonB box</keyword>
<dbReference type="GO" id="GO:0044718">
    <property type="term" value="P:siderophore transmembrane transport"/>
    <property type="evidence" value="ECO:0007669"/>
    <property type="project" value="TreeGrafter"/>
</dbReference>
<dbReference type="SUPFAM" id="SSF56935">
    <property type="entry name" value="Porins"/>
    <property type="match status" value="1"/>
</dbReference>
<feature type="chain" id="PRO_5021330177" evidence="10">
    <location>
        <begin position="19"/>
        <end position="686"/>
    </location>
</feature>
<dbReference type="InterPro" id="IPR037066">
    <property type="entry name" value="Plug_dom_sf"/>
</dbReference>
<dbReference type="Gene3D" id="2.40.170.20">
    <property type="entry name" value="TonB-dependent receptor, beta-barrel domain"/>
    <property type="match status" value="1"/>
</dbReference>
<dbReference type="PANTHER" id="PTHR30069:SF49">
    <property type="entry name" value="OUTER MEMBRANE PROTEIN C"/>
    <property type="match status" value="1"/>
</dbReference>
<evidence type="ECO:0000256" key="1">
    <source>
        <dbReference type="ARBA" id="ARBA00004571"/>
    </source>
</evidence>
<evidence type="ECO:0000256" key="2">
    <source>
        <dbReference type="ARBA" id="ARBA00022448"/>
    </source>
</evidence>
<evidence type="ECO:0000256" key="6">
    <source>
        <dbReference type="ARBA" id="ARBA00023136"/>
    </source>
</evidence>
<evidence type="ECO:0000313" key="13">
    <source>
        <dbReference type="EMBL" id="TGN29564.1"/>
    </source>
</evidence>
<feature type="signal peptide" evidence="10">
    <location>
        <begin position="1"/>
        <end position="18"/>
    </location>
</feature>
<dbReference type="PANTHER" id="PTHR30069">
    <property type="entry name" value="TONB-DEPENDENT OUTER MEMBRANE RECEPTOR"/>
    <property type="match status" value="1"/>
</dbReference>
<dbReference type="Pfam" id="PF07715">
    <property type="entry name" value="Plug"/>
    <property type="match status" value="1"/>
</dbReference>
<evidence type="ECO:0000256" key="7">
    <source>
        <dbReference type="ARBA" id="ARBA00023237"/>
    </source>
</evidence>
<dbReference type="AlphaFoldDB" id="A0A4Z1BPW9"/>
<dbReference type="Proteomes" id="UP000297998">
    <property type="component" value="Unassembled WGS sequence"/>
</dbReference>
<protein>
    <submittedName>
        <fullName evidence="13">TonB-dependent receptor</fullName>
    </submittedName>
</protein>
<comment type="subcellular location">
    <subcellularLocation>
        <location evidence="1 8">Cell outer membrane</location>
        <topology evidence="1 8">Multi-pass membrane protein</topology>
    </subcellularLocation>
</comment>
<keyword evidence="4 8" id="KW-0812">Transmembrane</keyword>
<proteinExistence type="inferred from homology"/>
<evidence type="ECO:0000256" key="5">
    <source>
        <dbReference type="ARBA" id="ARBA00023077"/>
    </source>
</evidence>
<dbReference type="InterPro" id="IPR036942">
    <property type="entry name" value="Beta-barrel_TonB_sf"/>
</dbReference>
<reference evidence="13 14" key="1">
    <citation type="submission" date="2019-03" db="EMBL/GenBank/DDBJ databases">
        <title>Empedobacter tilapiae sp. nov., isolated from an intestine of Nile tilapia Oreochromis niloticus.</title>
        <authorList>
            <person name="Kim Y.-O."/>
            <person name="Yoon J.-H."/>
        </authorList>
    </citation>
    <scope>NUCLEOTIDE SEQUENCE [LARGE SCALE GENOMIC DNA]</scope>
    <source>
        <strain evidence="13 14">MRS2</strain>
    </source>
</reference>
<evidence type="ECO:0000256" key="10">
    <source>
        <dbReference type="SAM" id="SignalP"/>
    </source>
</evidence>
<evidence type="ECO:0000259" key="12">
    <source>
        <dbReference type="Pfam" id="PF07715"/>
    </source>
</evidence>
<dbReference type="RefSeq" id="WP_135834292.1">
    <property type="nucleotide sequence ID" value="NZ_SRPE01000002.1"/>
</dbReference>
<evidence type="ECO:0000256" key="3">
    <source>
        <dbReference type="ARBA" id="ARBA00022452"/>
    </source>
</evidence>
<dbReference type="OrthoDB" id="9759247at2"/>
<dbReference type="InterPro" id="IPR012910">
    <property type="entry name" value="Plug_dom"/>
</dbReference>
<gene>
    <name evidence="13" type="ORF">E4J94_02335</name>
</gene>
<dbReference type="GO" id="GO:0009279">
    <property type="term" value="C:cell outer membrane"/>
    <property type="evidence" value="ECO:0007669"/>
    <property type="project" value="UniProtKB-SubCell"/>
</dbReference>
<keyword evidence="10" id="KW-0732">Signal</keyword>
<keyword evidence="2 8" id="KW-0813">Transport</keyword>
<dbReference type="Gene3D" id="2.170.130.10">
    <property type="entry name" value="TonB-dependent receptor, plug domain"/>
    <property type="match status" value="1"/>
</dbReference>
<keyword evidence="14" id="KW-1185">Reference proteome</keyword>
<organism evidence="13 14">
    <name type="scientific">Empedobacter tilapiae</name>
    <dbReference type="NCBI Taxonomy" id="2491114"/>
    <lineage>
        <taxon>Bacteria</taxon>
        <taxon>Pseudomonadati</taxon>
        <taxon>Bacteroidota</taxon>
        <taxon>Flavobacteriia</taxon>
        <taxon>Flavobacteriales</taxon>
        <taxon>Weeksellaceae</taxon>
        <taxon>Empedobacter</taxon>
    </lineage>
</organism>
<keyword evidence="13" id="KW-0675">Receptor</keyword>